<accession>A0A1P8WLS9</accession>
<dbReference type="HAMAP" id="MF_01808">
    <property type="entry name" value="Recomb_XerC_XerD"/>
    <property type="match status" value="1"/>
</dbReference>
<feature type="active site" evidence="10">
    <location>
        <position position="167"/>
    </location>
</feature>
<dbReference type="PROSITE" id="PS51898">
    <property type="entry name" value="TYR_RECOMBINASE"/>
    <property type="match status" value="1"/>
</dbReference>
<dbReference type="PANTHER" id="PTHR30349:SF81">
    <property type="entry name" value="TYROSINE RECOMBINASE XERC"/>
    <property type="match status" value="1"/>
</dbReference>
<dbReference type="SUPFAM" id="SSF47823">
    <property type="entry name" value="lambda integrase-like, N-terminal domain"/>
    <property type="match status" value="1"/>
</dbReference>
<comment type="function">
    <text evidence="10">Site-specific tyrosine recombinase, which acts by catalyzing the cutting and rejoining of the recombining DNA molecules. The XerC-XerD complex is essential to convert dimers of the bacterial chromosome into monomers to permit their segregation at cell division. It also contributes to the segregational stability of plasmids.</text>
</comment>
<keyword evidence="3 10" id="KW-0963">Cytoplasm</keyword>
<dbReference type="InterPro" id="IPR044068">
    <property type="entry name" value="CB"/>
</dbReference>
<evidence type="ECO:0000256" key="3">
    <source>
        <dbReference type="ARBA" id="ARBA00022490"/>
    </source>
</evidence>
<dbReference type="GO" id="GO:0007059">
    <property type="term" value="P:chromosome segregation"/>
    <property type="evidence" value="ECO:0007669"/>
    <property type="project" value="UniProtKB-UniRule"/>
</dbReference>
<evidence type="ECO:0000256" key="5">
    <source>
        <dbReference type="ARBA" id="ARBA00022829"/>
    </source>
</evidence>
<evidence type="ECO:0000256" key="4">
    <source>
        <dbReference type="ARBA" id="ARBA00022618"/>
    </source>
</evidence>
<dbReference type="InterPro" id="IPR011932">
    <property type="entry name" value="Recomb_XerD"/>
</dbReference>
<organism evidence="13 14">
    <name type="scientific">Fuerstiella marisgermanici</name>
    <dbReference type="NCBI Taxonomy" id="1891926"/>
    <lineage>
        <taxon>Bacteria</taxon>
        <taxon>Pseudomonadati</taxon>
        <taxon>Planctomycetota</taxon>
        <taxon>Planctomycetia</taxon>
        <taxon>Planctomycetales</taxon>
        <taxon>Planctomycetaceae</taxon>
        <taxon>Fuerstiella</taxon>
    </lineage>
</organism>
<dbReference type="RefSeq" id="WP_077026222.1">
    <property type="nucleotide sequence ID" value="NZ_CP017641.1"/>
</dbReference>
<dbReference type="GO" id="GO:0005737">
    <property type="term" value="C:cytoplasm"/>
    <property type="evidence" value="ECO:0007669"/>
    <property type="project" value="UniProtKB-SubCell"/>
</dbReference>
<dbReference type="SUPFAM" id="SSF56349">
    <property type="entry name" value="DNA breaking-rejoining enzymes"/>
    <property type="match status" value="1"/>
</dbReference>
<dbReference type="PANTHER" id="PTHR30349">
    <property type="entry name" value="PHAGE INTEGRASE-RELATED"/>
    <property type="match status" value="1"/>
</dbReference>
<keyword evidence="14" id="KW-1185">Reference proteome</keyword>
<name>A0A1P8WLS9_9PLAN</name>
<dbReference type="Gene3D" id="1.10.150.130">
    <property type="match status" value="1"/>
</dbReference>
<evidence type="ECO:0000256" key="2">
    <source>
        <dbReference type="ARBA" id="ARBA00010450"/>
    </source>
</evidence>
<dbReference type="NCBIfam" id="NF040815">
    <property type="entry name" value="recomb_XerA_Arch"/>
    <property type="match status" value="1"/>
</dbReference>
<evidence type="ECO:0000259" key="11">
    <source>
        <dbReference type="PROSITE" id="PS51898"/>
    </source>
</evidence>
<proteinExistence type="inferred from homology"/>
<dbReference type="InterPro" id="IPR004107">
    <property type="entry name" value="Integrase_SAM-like_N"/>
</dbReference>
<evidence type="ECO:0000259" key="12">
    <source>
        <dbReference type="PROSITE" id="PS51900"/>
    </source>
</evidence>
<protein>
    <recommendedName>
        <fullName evidence="10">Tyrosine recombinase XerC</fullName>
    </recommendedName>
</protein>
<evidence type="ECO:0000256" key="9">
    <source>
        <dbReference type="ARBA" id="ARBA00023306"/>
    </source>
</evidence>
<dbReference type="InterPro" id="IPR010998">
    <property type="entry name" value="Integrase_recombinase_N"/>
</dbReference>
<dbReference type="InterPro" id="IPR002104">
    <property type="entry name" value="Integrase_catalytic"/>
</dbReference>
<keyword evidence="4 10" id="KW-0132">Cell division</keyword>
<dbReference type="InterPro" id="IPR050090">
    <property type="entry name" value="Tyrosine_recombinase_XerCD"/>
</dbReference>
<dbReference type="STRING" id="1891926.Fuma_04651"/>
<dbReference type="NCBIfam" id="NF001399">
    <property type="entry name" value="PRK00283.1"/>
    <property type="match status" value="1"/>
</dbReference>
<keyword evidence="7 10" id="KW-0238">DNA-binding</keyword>
<gene>
    <name evidence="13" type="primary">xerD_15</name>
    <name evidence="10" type="synonym">xerC</name>
    <name evidence="13" type="ORF">Fuma_04651</name>
</gene>
<dbReference type="GO" id="GO:0009037">
    <property type="term" value="F:tyrosine-based site-specific recombinase activity"/>
    <property type="evidence" value="ECO:0007669"/>
    <property type="project" value="UniProtKB-UniRule"/>
</dbReference>
<dbReference type="PROSITE" id="PS51900">
    <property type="entry name" value="CB"/>
    <property type="match status" value="1"/>
</dbReference>
<keyword evidence="6 10" id="KW-0229">DNA integration</keyword>
<evidence type="ECO:0000313" key="13">
    <source>
        <dbReference type="EMBL" id="APZ94999.1"/>
    </source>
</evidence>
<dbReference type="Proteomes" id="UP000187735">
    <property type="component" value="Chromosome"/>
</dbReference>
<evidence type="ECO:0000256" key="1">
    <source>
        <dbReference type="ARBA" id="ARBA00004496"/>
    </source>
</evidence>
<keyword evidence="5 10" id="KW-0159">Chromosome partition</keyword>
<comment type="similarity">
    <text evidence="10">Belongs to the 'phage' integrase family. XerC subfamily.</text>
</comment>
<feature type="active site" evidence="10">
    <location>
        <position position="267"/>
    </location>
</feature>
<feature type="active site" description="O-(3'-phospho-DNA)-tyrosine intermediate" evidence="10">
    <location>
        <position position="299"/>
    </location>
</feature>
<dbReference type="GO" id="GO:0006313">
    <property type="term" value="P:DNA transposition"/>
    <property type="evidence" value="ECO:0007669"/>
    <property type="project" value="UniProtKB-UniRule"/>
</dbReference>
<keyword evidence="9 10" id="KW-0131">Cell cycle</keyword>
<feature type="domain" description="Tyr recombinase" evidence="11">
    <location>
        <begin position="126"/>
        <end position="312"/>
    </location>
</feature>
<evidence type="ECO:0000256" key="8">
    <source>
        <dbReference type="ARBA" id="ARBA00023172"/>
    </source>
</evidence>
<feature type="active site" evidence="10">
    <location>
        <position position="290"/>
    </location>
</feature>
<dbReference type="InterPro" id="IPR011010">
    <property type="entry name" value="DNA_brk_join_enz"/>
</dbReference>
<dbReference type="AlphaFoldDB" id="A0A1P8WLS9"/>
<dbReference type="EMBL" id="CP017641">
    <property type="protein sequence ID" value="APZ94999.1"/>
    <property type="molecule type" value="Genomic_DNA"/>
</dbReference>
<dbReference type="Gene3D" id="1.10.443.10">
    <property type="entry name" value="Intergrase catalytic core"/>
    <property type="match status" value="1"/>
</dbReference>
<evidence type="ECO:0000256" key="7">
    <source>
        <dbReference type="ARBA" id="ARBA00023125"/>
    </source>
</evidence>
<dbReference type="InterPro" id="IPR013762">
    <property type="entry name" value="Integrase-like_cat_sf"/>
</dbReference>
<comment type="subunit">
    <text evidence="10">Forms a cyclic heterotetrameric complex composed of two molecules of XerC and two molecules of XerD.</text>
</comment>
<dbReference type="OrthoDB" id="9801717at2"/>
<comment type="similarity">
    <text evidence="2">Belongs to the 'phage' integrase family. XerD subfamily.</text>
</comment>
<feature type="domain" description="Core-binding (CB)" evidence="12">
    <location>
        <begin position="19"/>
        <end position="105"/>
    </location>
</feature>
<feature type="active site" evidence="10">
    <location>
        <position position="264"/>
    </location>
</feature>
<dbReference type="NCBIfam" id="TIGR02225">
    <property type="entry name" value="recomb_XerD"/>
    <property type="match status" value="1"/>
</dbReference>
<comment type="subcellular location">
    <subcellularLocation>
        <location evidence="1 10">Cytoplasm</location>
    </subcellularLocation>
</comment>
<keyword evidence="8 10" id="KW-0233">DNA recombination</keyword>
<dbReference type="GO" id="GO:0003677">
    <property type="term" value="F:DNA binding"/>
    <property type="evidence" value="ECO:0007669"/>
    <property type="project" value="UniProtKB-UniRule"/>
</dbReference>
<dbReference type="InterPro" id="IPR023009">
    <property type="entry name" value="Tyrosine_recombinase_XerC/XerD"/>
</dbReference>
<evidence type="ECO:0000256" key="10">
    <source>
        <dbReference type="HAMAP-Rule" id="MF_01808"/>
    </source>
</evidence>
<evidence type="ECO:0000313" key="14">
    <source>
        <dbReference type="Proteomes" id="UP000187735"/>
    </source>
</evidence>
<dbReference type="CDD" id="cd00798">
    <property type="entry name" value="INT_XerDC_C"/>
    <property type="match status" value="1"/>
</dbReference>
<dbReference type="KEGG" id="fmr:Fuma_04651"/>
<dbReference type="Pfam" id="PF02899">
    <property type="entry name" value="Phage_int_SAM_1"/>
    <property type="match status" value="1"/>
</dbReference>
<sequence length="318" mass="35819">MAKRKKPPAGSRFDGGGFQDPSTWLPGFVSYLEAECGMSANTVAAYRRDLNKFFAWNKDNARKTVHQVDIETLTSFLEFLQNSGLASTSVARNLAAIRMFFRYLMLESVLTESSVDLISSPKLWQKLPQVLSPDMVNQLLAAPQGSVDRYARRDKAMLAFLYATGCRVSEMTALKMADVNMEERYARVTGKGNKQRMVSLTPMAIDAITNYLNLERSDMIINTDRDEGWLFVSRSGRQLNRETVWQQIQRYAARIGCGKDIGPHTLRHSFGTHLLAGGADIRALQEMLGHASIRTTQIYTHVDHSRLKSVHEKCHPRG</sequence>
<evidence type="ECO:0000256" key="6">
    <source>
        <dbReference type="ARBA" id="ARBA00022908"/>
    </source>
</evidence>
<dbReference type="Pfam" id="PF00589">
    <property type="entry name" value="Phage_integrase"/>
    <property type="match status" value="1"/>
</dbReference>
<reference evidence="13 14" key="1">
    <citation type="journal article" date="2016" name="Front. Microbiol.">
        <title>Fuerstia marisgermanicae gen. nov., sp. nov., an Unusual Member of the Phylum Planctomycetes from the German Wadden Sea.</title>
        <authorList>
            <person name="Kohn T."/>
            <person name="Heuer A."/>
            <person name="Jogler M."/>
            <person name="Vollmers J."/>
            <person name="Boedeker C."/>
            <person name="Bunk B."/>
            <person name="Rast P."/>
            <person name="Borchert D."/>
            <person name="Glockner I."/>
            <person name="Freese H.M."/>
            <person name="Klenk H.P."/>
            <person name="Overmann J."/>
            <person name="Kaster A.K."/>
            <person name="Rohde M."/>
            <person name="Wiegand S."/>
            <person name="Jogler C."/>
        </authorList>
    </citation>
    <scope>NUCLEOTIDE SEQUENCE [LARGE SCALE GENOMIC DNA]</scope>
    <source>
        <strain evidence="13 14">NH11</strain>
    </source>
</reference>
<feature type="active site" evidence="10">
    <location>
        <position position="191"/>
    </location>
</feature>
<dbReference type="GO" id="GO:0051301">
    <property type="term" value="P:cell division"/>
    <property type="evidence" value="ECO:0007669"/>
    <property type="project" value="UniProtKB-KW"/>
</dbReference>